<evidence type="ECO:0000313" key="1">
    <source>
        <dbReference type="EMBL" id="MBW8683281.1"/>
    </source>
</evidence>
<proteinExistence type="predicted"/>
<protein>
    <submittedName>
        <fullName evidence="1">Uncharacterized protein</fullName>
    </submittedName>
</protein>
<organism evidence="1 2">
    <name type="scientific">Chitinophaga rhizophila</name>
    <dbReference type="NCBI Taxonomy" id="2866212"/>
    <lineage>
        <taxon>Bacteria</taxon>
        <taxon>Pseudomonadati</taxon>
        <taxon>Bacteroidota</taxon>
        <taxon>Chitinophagia</taxon>
        <taxon>Chitinophagales</taxon>
        <taxon>Chitinophagaceae</taxon>
        <taxon>Chitinophaga</taxon>
    </lineage>
</organism>
<sequence length="153" mass="17566">MQGYLFVNKEFTLLKNKPSDKGKTIGKVYLGSYLKFLGYNDNTPYVKVALEDIEGFVNKNDLSDSIDKIEAANADIATYKSRRYYKYEPNYEYIPEQQNVTPVVTSRVTSETRGSSTQKQTYKQSIRYIRGPRGGCYYMSGGSKIYVDRSYCN</sequence>
<reference evidence="1 2" key="1">
    <citation type="submission" date="2021-08" db="EMBL/GenBank/DDBJ databases">
        <title>The genome sequence of Chitinophaga sp. B61.</title>
        <authorList>
            <person name="Zhang X."/>
        </authorList>
    </citation>
    <scope>NUCLEOTIDE SEQUENCE [LARGE SCALE GENOMIC DNA]</scope>
    <source>
        <strain evidence="1 2">B61</strain>
    </source>
</reference>
<name>A0ABS7G798_9BACT</name>
<dbReference type="Proteomes" id="UP000812961">
    <property type="component" value="Unassembled WGS sequence"/>
</dbReference>
<dbReference type="RefSeq" id="WP_220248504.1">
    <property type="nucleotide sequence ID" value="NZ_JAICCF010000001.1"/>
</dbReference>
<evidence type="ECO:0000313" key="2">
    <source>
        <dbReference type="Proteomes" id="UP000812961"/>
    </source>
</evidence>
<dbReference type="EMBL" id="JAICCF010000001">
    <property type="protein sequence ID" value="MBW8683281.1"/>
    <property type="molecule type" value="Genomic_DNA"/>
</dbReference>
<comment type="caution">
    <text evidence="1">The sequence shown here is derived from an EMBL/GenBank/DDBJ whole genome shotgun (WGS) entry which is preliminary data.</text>
</comment>
<accession>A0ABS7G798</accession>
<gene>
    <name evidence="1" type="ORF">K1Y79_02955</name>
</gene>
<keyword evidence="2" id="KW-1185">Reference proteome</keyword>